<dbReference type="Proteomes" id="UP000265618">
    <property type="component" value="Unassembled WGS sequence"/>
</dbReference>
<comment type="caution">
    <text evidence="2">The sequence shown here is derived from an EMBL/GenBank/DDBJ whole genome shotgun (WGS) entry which is preliminary data.</text>
</comment>
<sequence>MSKQECFGSLHPTGLSTHGLRKISSAVIAAAVRDCVDVCDGEFSICDVTLSMDEVHLLCRILPILPHVAELKLCNCGLDNRAARLLAETLPKIDGLREIDLSGNRITDTCECHSHSRDHRAANVARSCELLVHAASMCEHTGAKLLINAALGMRHLKKMDLGHSVSPSTRFLVRALLGTDDLKWLLKIITSEGETEREREDEREEWEREREREEERRKEGERRVERARARRRERERENESKSESEGAPIVKRRP</sequence>
<accession>A0A391NSW5</accession>
<proteinExistence type="predicted"/>
<organism evidence="2 3">
    <name type="scientific">Kipferlia bialata</name>
    <dbReference type="NCBI Taxonomy" id="797122"/>
    <lineage>
        <taxon>Eukaryota</taxon>
        <taxon>Metamonada</taxon>
        <taxon>Carpediemonas-like organisms</taxon>
        <taxon>Kipferlia</taxon>
    </lineage>
</organism>
<dbReference type="InterPro" id="IPR032675">
    <property type="entry name" value="LRR_dom_sf"/>
</dbReference>
<dbReference type="SUPFAM" id="SSF52047">
    <property type="entry name" value="RNI-like"/>
    <property type="match status" value="1"/>
</dbReference>
<evidence type="ECO:0000256" key="1">
    <source>
        <dbReference type="SAM" id="MobiDB-lite"/>
    </source>
</evidence>
<feature type="region of interest" description="Disordered" evidence="1">
    <location>
        <begin position="196"/>
        <end position="254"/>
    </location>
</feature>
<feature type="compositionally biased region" description="Basic and acidic residues" evidence="1">
    <location>
        <begin position="196"/>
        <end position="244"/>
    </location>
</feature>
<dbReference type="EMBL" id="BDIP01000585">
    <property type="protein sequence ID" value="GCA62388.1"/>
    <property type="molecule type" value="Genomic_DNA"/>
</dbReference>
<dbReference type="AlphaFoldDB" id="A0A391NSW5"/>
<gene>
    <name evidence="2" type="ORF">KIPB_003161</name>
</gene>
<evidence type="ECO:0000313" key="3">
    <source>
        <dbReference type="Proteomes" id="UP000265618"/>
    </source>
</evidence>
<protein>
    <submittedName>
        <fullName evidence="2">Uncharacterized protein</fullName>
    </submittedName>
</protein>
<dbReference type="Gene3D" id="3.80.10.10">
    <property type="entry name" value="Ribonuclease Inhibitor"/>
    <property type="match status" value="1"/>
</dbReference>
<dbReference type="OrthoDB" id="120976at2759"/>
<name>A0A391NSW5_9EUKA</name>
<evidence type="ECO:0000313" key="2">
    <source>
        <dbReference type="EMBL" id="GCA62388.1"/>
    </source>
</evidence>
<keyword evidence="3" id="KW-1185">Reference proteome</keyword>
<reference evidence="2 3" key="1">
    <citation type="journal article" date="2018" name="PLoS ONE">
        <title>The draft genome of Kipferlia bialata reveals reductive genome evolution in fornicate parasites.</title>
        <authorList>
            <person name="Tanifuji G."/>
            <person name="Takabayashi S."/>
            <person name="Kume K."/>
            <person name="Takagi M."/>
            <person name="Nakayama T."/>
            <person name="Kamikawa R."/>
            <person name="Inagaki Y."/>
            <person name="Hashimoto T."/>
        </authorList>
    </citation>
    <scope>NUCLEOTIDE SEQUENCE [LARGE SCALE GENOMIC DNA]</scope>
    <source>
        <strain evidence="2">NY0173</strain>
    </source>
</reference>